<protein>
    <submittedName>
        <fullName evidence="3">NAD(P)H-dependent oxidoreductase</fullName>
    </submittedName>
</protein>
<dbReference type="InterPro" id="IPR005025">
    <property type="entry name" value="FMN_Rdtase-like_dom"/>
</dbReference>
<evidence type="ECO:0000313" key="3">
    <source>
        <dbReference type="EMBL" id="MCE2593725.1"/>
    </source>
</evidence>
<name>A0ABS8W5D4_9GAMM</name>
<dbReference type="Gene3D" id="3.40.50.360">
    <property type="match status" value="1"/>
</dbReference>
<comment type="caution">
    <text evidence="3">The sequence shown here is derived from an EMBL/GenBank/DDBJ whole genome shotgun (WGS) entry which is preliminary data.</text>
</comment>
<dbReference type="RefSeq" id="WP_233051312.1">
    <property type="nucleotide sequence ID" value="NZ_JAIMJA010000002.1"/>
</dbReference>
<organism evidence="3 4">
    <name type="scientific">Motilimonas cestriensis</name>
    <dbReference type="NCBI Taxonomy" id="2742685"/>
    <lineage>
        <taxon>Bacteria</taxon>
        <taxon>Pseudomonadati</taxon>
        <taxon>Pseudomonadota</taxon>
        <taxon>Gammaproteobacteria</taxon>
        <taxon>Alteromonadales</taxon>
        <taxon>Alteromonadales genera incertae sedis</taxon>
        <taxon>Motilimonas</taxon>
    </lineage>
</organism>
<accession>A0ABS8W5D4</accession>
<dbReference type="InterPro" id="IPR029039">
    <property type="entry name" value="Flavoprotein-like_sf"/>
</dbReference>
<reference evidence="3 4" key="1">
    <citation type="journal article" date="2022" name="Environ. Microbiol. Rep.">
        <title>Eco-phylogenetic analyses reveal divergent evolution of vitamin B12 metabolism in the marine bacterial family 'Psychromonadaceae'.</title>
        <authorList>
            <person name="Jin X."/>
            <person name="Yang Y."/>
            <person name="Cao H."/>
            <person name="Gao B."/>
            <person name="Zhao Z."/>
        </authorList>
    </citation>
    <scope>NUCLEOTIDE SEQUENCE [LARGE SCALE GENOMIC DNA]</scope>
    <source>
        <strain evidence="3 4">MKS20</strain>
    </source>
</reference>
<evidence type="ECO:0000256" key="1">
    <source>
        <dbReference type="ARBA" id="ARBA00022643"/>
    </source>
</evidence>
<dbReference type="SUPFAM" id="SSF52218">
    <property type="entry name" value="Flavoproteins"/>
    <property type="match status" value="1"/>
</dbReference>
<feature type="domain" description="NADPH-dependent FMN reductase-like" evidence="2">
    <location>
        <begin position="1"/>
        <end position="143"/>
    </location>
</feature>
<keyword evidence="1" id="KW-0285">Flavoprotein</keyword>
<proteinExistence type="predicted"/>
<sequence>MNIVIISGSQRKNSSAYGVAKAVAARAELSGEVANCHVLSLSKLSIPLWDEDLCKELDHWMDDWFDTHQLLASADAVVVVSPEWEEVTLKNFFALCERSELSTLPGVVVRIASTCRGAFSAQELRLSNFVFNRLCIVLDHIVVATTDEVVKCKQQDYHLDGLSAERVDYGFKLMGCLAKGNSPIAHFMRPNNAQHLKVAAMSH</sequence>
<evidence type="ECO:0000259" key="2">
    <source>
        <dbReference type="Pfam" id="PF03358"/>
    </source>
</evidence>
<dbReference type="Proteomes" id="UP001201273">
    <property type="component" value="Unassembled WGS sequence"/>
</dbReference>
<dbReference type="Pfam" id="PF03358">
    <property type="entry name" value="FMN_red"/>
    <property type="match status" value="1"/>
</dbReference>
<evidence type="ECO:0000313" key="4">
    <source>
        <dbReference type="Proteomes" id="UP001201273"/>
    </source>
</evidence>
<gene>
    <name evidence="3" type="ORF">K6Y31_02710</name>
</gene>
<dbReference type="EMBL" id="JAIMJA010000002">
    <property type="protein sequence ID" value="MCE2593725.1"/>
    <property type="molecule type" value="Genomic_DNA"/>
</dbReference>
<keyword evidence="1" id="KW-0288">FMN</keyword>
<keyword evidence="4" id="KW-1185">Reference proteome</keyword>